<evidence type="ECO:0000313" key="2">
    <source>
        <dbReference type="EMBL" id="KAI6658128.1"/>
    </source>
</evidence>
<keyword evidence="3" id="KW-1185">Reference proteome</keyword>
<feature type="region of interest" description="Disordered" evidence="1">
    <location>
        <begin position="1"/>
        <end position="28"/>
    </location>
</feature>
<protein>
    <submittedName>
        <fullName evidence="2">Uncharacterized protein</fullName>
    </submittedName>
</protein>
<reference evidence="2 3" key="1">
    <citation type="journal article" date="2023" name="BMC Biol.">
        <title>The compact genome of the sponge Oopsacas minuta (Hexactinellida) is lacking key metazoan core genes.</title>
        <authorList>
            <person name="Santini S."/>
            <person name="Schenkelaars Q."/>
            <person name="Jourda C."/>
            <person name="Duchesne M."/>
            <person name="Belahbib H."/>
            <person name="Rocher C."/>
            <person name="Selva M."/>
            <person name="Riesgo A."/>
            <person name="Vervoort M."/>
            <person name="Leys S.P."/>
            <person name="Kodjabachian L."/>
            <person name="Le Bivic A."/>
            <person name="Borchiellini C."/>
            <person name="Claverie J.M."/>
            <person name="Renard E."/>
        </authorList>
    </citation>
    <scope>NUCLEOTIDE SEQUENCE [LARGE SCALE GENOMIC DNA]</scope>
    <source>
        <strain evidence="2">SPO-2</strain>
    </source>
</reference>
<evidence type="ECO:0000313" key="3">
    <source>
        <dbReference type="Proteomes" id="UP001165289"/>
    </source>
</evidence>
<organism evidence="2 3">
    <name type="scientific">Oopsacas minuta</name>
    <dbReference type="NCBI Taxonomy" id="111878"/>
    <lineage>
        <taxon>Eukaryota</taxon>
        <taxon>Metazoa</taxon>
        <taxon>Porifera</taxon>
        <taxon>Hexactinellida</taxon>
        <taxon>Hexasterophora</taxon>
        <taxon>Lyssacinosida</taxon>
        <taxon>Leucopsacidae</taxon>
        <taxon>Oopsacas</taxon>
    </lineage>
</organism>
<dbReference type="EMBL" id="JAKMXF010000109">
    <property type="protein sequence ID" value="KAI6658128.1"/>
    <property type="molecule type" value="Genomic_DNA"/>
</dbReference>
<dbReference type="Proteomes" id="UP001165289">
    <property type="component" value="Unassembled WGS sequence"/>
</dbReference>
<proteinExistence type="predicted"/>
<comment type="caution">
    <text evidence="2">The sequence shown here is derived from an EMBL/GenBank/DDBJ whole genome shotgun (WGS) entry which is preliminary data.</text>
</comment>
<dbReference type="AlphaFoldDB" id="A0AAV7KA71"/>
<evidence type="ECO:0000256" key="1">
    <source>
        <dbReference type="SAM" id="MobiDB-lite"/>
    </source>
</evidence>
<gene>
    <name evidence="2" type="ORF">LOD99_11135</name>
</gene>
<name>A0AAV7KA71_9METZ</name>
<accession>A0AAV7KA71</accession>
<sequence length="151" mass="17017">MPLLDKIFASSQSSPRVESQSQSPEQSDISEFMHTDMTEEPLSEHFSASAPVAEAEFCTDLKQQMCSRVLPWYRQLFDFMNQLYTYFSASTHRWLALNEALGPGRLVVQKLSTTRWSARVDAAVALDKGYDAILVALCEIANDVYQTANAR</sequence>
<feature type="compositionally biased region" description="Low complexity" evidence="1">
    <location>
        <begin position="10"/>
        <end position="27"/>
    </location>
</feature>